<comment type="caution">
    <text evidence="1">The sequence shown here is derived from an EMBL/GenBank/DDBJ whole genome shotgun (WGS) entry which is preliminary data.</text>
</comment>
<sequence>MLLISSSSSSNSRNTSLSLIVLSLDSSIVSSAWLESIMINSLSSCTSTNASLAPNSTRSLQLVSTPISFSLTSTQFQSVRVQIKKSKTSLHCIKAKLKI</sequence>
<dbReference type="EMBL" id="JBBNAG010000009">
    <property type="protein sequence ID" value="KAK9104177.1"/>
    <property type="molecule type" value="Genomic_DNA"/>
</dbReference>
<gene>
    <name evidence="1" type="ORF">Scep_021021</name>
</gene>
<organism evidence="1 2">
    <name type="scientific">Stephania cephalantha</name>
    <dbReference type="NCBI Taxonomy" id="152367"/>
    <lineage>
        <taxon>Eukaryota</taxon>
        <taxon>Viridiplantae</taxon>
        <taxon>Streptophyta</taxon>
        <taxon>Embryophyta</taxon>
        <taxon>Tracheophyta</taxon>
        <taxon>Spermatophyta</taxon>
        <taxon>Magnoliopsida</taxon>
        <taxon>Ranunculales</taxon>
        <taxon>Menispermaceae</taxon>
        <taxon>Menispermoideae</taxon>
        <taxon>Cissampelideae</taxon>
        <taxon>Stephania</taxon>
    </lineage>
</organism>
<evidence type="ECO:0000313" key="2">
    <source>
        <dbReference type="Proteomes" id="UP001419268"/>
    </source>
</evidence>
<dbReference type="Proteomes" id="UP001419268">
    <property type="component" value="Unassembled WGS sequence"/>
</dbReference>
<protein>
    <submittedName>
        <fullName evidence="1">Uncharacterized protein</fullName>
    </submittedName>
</protein>
<proteinExistence type="predicted"/>
<name>A0AAP0F876_9MAGN</name>
<keyword evidence="2" id="KW-1185">Reference proteome</keyword>
<dbReference type="AlphaFoldDB" id="A0AAP0F876"/>
<evidence type="ECO:0000313" key="1">
    <source>
        <dbReference type="EMBL" id="KAK9104177.1"/>
    </source>
</evidence>
<reference evidence="1 2" key="1">
    <citation type="submission" date="2024-01" db="EMBL/GenBank/DDBJ databases">
        <title>Genome assemblies of Stephania.</title>
        <authorList>
            <person name="Yang L."/>
        </authorList>
    </citation>
    <scope>NUCLEOTIDE SEQUENCE [LARGE SCALE GENOMIC DNA]</scope>
    <source>
        <strain evidence="1">JXDWG</strain>
        <tissue evidence="1">Leaf</tissue>
    </source>
</reference>
<accession>A0AAP0F876</accession>